<evidence type="ECO:0000313" key="2">
    <source>
        <dbReference type="Proteomes" id="UP001295444"/>
    </source>
</evidence>
<proteinExistence type="predicted"/>
<protein>
    <submittedName>
        <fullName evidence="1">Uncharacterized protein</fullName>
    </submittedName>
</protein>
<gene>
    <name evidence="1" type="ORF">PECUL_23A047394</name>
</gene>
<dbReference type="Proteomes" id="UP001295444">
    <property type="component" value="Chromosome 02"/>
</dbReference>
<organism evidence="1 2">
    <name type="scientific">Pelobates cultripes</name>
    <name type="common">Western spadefoot toad</name>
    <dbReference type="NCBI Taxonomy" id="61616"/>
    <lineage>
        <taxon>Eukaryota</taxon>
        <taxon>Metazoa</taxon>
        <taxon>Chordata</taxon>
        <taxon>Craniata</taxon>
        <taxon>Vertebrata</taxon>
        <taxon>Euteleostomi</taxon>
        <taxon>Amphibia</taxon>
        <taxon>Batrachia</taxon>
        <taxon>Anura</taxon>
        <taxon>Pelobatoidea</taxon>
        <taxon>Pelobatidae</taxon>
        <taxon>Pelobates</taxon>
    </lineage>
</organism>
<keyword evidence="2" id="KW-1185">Reference proteome</keyword>
<feature type="non-terminal residue" evidence="1">
    <location>
        <position position="73"/>
    </location>
</feature>
<dbReference type="EMBL" id="OW240913">
    <property type="protein sequence ID" value="CAH2249674.1"/>
    <property type="molecule type" value="Genomic_DNA"/>
</dbReference>
<sequence length="73" mass="8622">FYGCGTCLACRNTKSSKRHLTTMKEYINKEFTIRDQLTCFSKGVIYVLKCPCNLLYIGRTHTEYKKWIRDTQC</sequence>
<reference evidence="1" key="1">
    <citation type="submission" date="2022-03" db="EMBL/GenBank/DDBJ databases">
        <authorList>
            <person name="Alioto T."/>
            <person name="Alioto T."/>
            <person name="Gomez Garrido J."/>
        </authorList>
    </citation>
    <scope>NUCLEOTIDE SEQUENCE</scope>
</reference>
<feature type="non-terminal residue" evidence="1">
    <location>
        <position position="1"/>
    </location>
</feature>
<evidence type="ECO:0000313" key="1">
    <source>
        <dbReference type="EMBL" id="CAH2249674.1"/>
    </source>
</evidence>
<name>A0AAD1VUI2_PELCU</name>
<accession>A0AAD1VUI2</accession>
<dbReference type="AlphaFoldDB" id="A0AAD1VUI2"/>